<evidence type="ECO:0000313" key="1">
    <source>
        <dbReference type="EMBL" id="PWG65618.1"/>
    </source>
</evidence>
<dbReference type="AlphaFoldDB" id="A0A2U2N926"/>
<accession>A0A2U2N926</accession>
<dbReference type="Proteomes" id="UP000245876">
    <property type="component" value="Unassembled WGS sequence"/>
</dbReference>
<gene>
    <name evidence="1" type="ORF">DF196_06710</name>
</gene>
<sequence>MTDAADMHESVGFAFSRTYHYNVFGADERIECVLWRFLPRKRKWRPIERHVYATGLTGLGRLLVERKERDWALRYRASRYAWLDGD</sequence>
<protein>
    <submittedName>
        <fullName evidence="1">Uncharacterized protein</fullName>
    </submittedName>
</protein>
<organism evidence="1 2">
    <name type="scientific">Bifidobacterium callitrichidarum</name>
    <dbReference type="NCBI Taxonomy" id="2052941"/>
    <lineage>
        <taxon>Bacteria</taxon>
        <taxon>Bacillati</taxon>
        <taxon>Actinomycetota</taxon>
        <taxon>Actinomycetes</taxon>
        <taxon>Bifidobacteriales</taxon>
        <taxon>Bifidobacteriaceae</taxon>
        <taxon>Bifidobacterium</taxon>
    </lineage>
</organism>
<dbReference type="RefSeq" id="WP_109057087.1">
    <property type="nucleotide sequence ID" value="NZ_QFFM01000012.1"/>
</dbReference>
<comment type="caution">
    <text evidence="1">The sequence shown here is derived from an EMBL/GenBank/DDBJ whole genome shotgun (WGS) entry which is preliminary data.</text>
</comment>
<reference evidence="1 2" key="1">
    <citation type="journal article" date="2018" name="Int. J. Syst. Evol. Microbiol.">
        <title>Bifidobacterium callitrichidarum sp. nov. from the faeces of the emperor tamarin (Saguinus imperator).</title>
        <authorList>
            <person name="Modesto M."/>
            <person name="Michelini S."/>
            <person name="Sansosti M.C."/>
            <person name="De Filippo C."/>
            <person name="Cavalieri D."/>
            <person name="Qvirist L."/>
            <person name="Andlid T."/>
            <person name="Spiezio C."/>
            <person name="Sandri C."/>
            <person name="Pascarelli S."/>
            <person name="Sgorbati B."/>
            <person name="Mattarelli P."/>
        </authorList>
    </citation>
    <scope>NUCLEOTIDE SEQUENCE [LARGE SCALE GENOMIC DNA]</scope>
    <source>
        <strain evidence="1 2">TRI 5</strain>
    </source>
</reference>
<name>A0A2U2N926_9BIFI</name>
<keyword evidence="2" id="KW-1185">Reference proteome</keyword>
<proteinExistence type="predicted"/>
<evidence type="ECO:0000313" key="2">
    <source>
        <dbReference type="Proteomes" id="UP000245876"/>
    </source>
</evidence>
<dbReference type="EMBL" id="QFFM01000012">
    <property type="protein sequence ID" value="PWG65618.1"/>
    <property type="molecule type" value="Genomic_DNA"/>
</dbReference>